<feature type="domain" description="HTH tetR-type" evidence="3">
    <location>
        <begin position="2"/>
        <end position="64"/>
    </location>
</feature>
<evidence type="ECO:0000256" key="1">
    <source>
        <dbReference type="ARBA" id="ARBA00023125"/>
    </source>
</evidence>
<dbReference type="InterPro" id="IPR050109">
    <property type="entry name" value="HTH-type_TetR-like_transc_reg"/>
</dbReference>
<dbReference type="SUPFAM" id="SSF46689">
    <property type="entry name" value="Homeodomain-like"/>
    <property type="match status" value="1"/>
</dbReference>
<dbReference type="PANTHER" id="PTHR30055:SF226">
    <property type="entry name" value="HTH-TYPE TRANSCRIPTIONAL REGULATOR PKSA"/>
    <property type="match status" value="1"/>
</dbReference>
<dbReference type="InterPro" id="IPR036271">
    <property type="entry name" value="Tet_transcr_reg_TetR-rel_C_sf"/>
</dbReference>
<dbReference type="GO" id="GO:0003700">
    <property type="term" value="F:DNA-binding transcription factor activity"/>
    <property type="evidence" value="ECO:0007669"/>
    <property type="project" value="TreeGrafter"/>
</dbReference>
<dbReference type="InterPro" id="IPR001647">
    <property type="entry name" value="HTH_TetR"/>
</dbReference>
<dbReference type="Pfam" id="PF00440">
    <property type="entry name" value="TetR_N"/>
    <property type="match status" value="1"/>
</dbReference>
<dbReference type="PROSITE" id="PS50977">
    <property type="entry name" value="HTH_TETR_2"/>
    <property type="match status" value="1"/>
</dbReference>
<dbReference type="InterPro" id="IPR009057">
    <property type="entry name" value="Homeodomain-like_sf"/>
</dbReference>
<evidence type="ECO:0000259" key="3">
    <source>
        <dbReference type="PROSITE" id="PS50977"/>
    </source>
</evidence>
<reference evidence="4 5" key="1">
    <citation type="submission" date="2017-04" db="EMBL/GenBank/DDBJ databases">
        <authorList>
            <person name="Afonso C.L."/>
            <person name="Miller P.J."/>
            <person name="Scott M.A."/>
            <person name="Spackman E."/>
            <person name="Goraichik I."/>
            <person name="Dimitrov K.M."/>
            <person name="Suarez D.L."/>
            <person name="Swayne D.E."/>
        </authorList>
    </citation>
    <scope>NUCLEOTIDE SEQUENCE [LARGE SCALE GENOMIC DNA]</scope>
    <source>
        <strain evidence="4 5">DSM 43828</strain>
    </source>
</reference>
<accession>A0A1Y5Y1E2</accession>
<gene>
    <name evidence="4" type="ORF">SAMN05661093_06811</name>
</gene>
<dbReference type="Gene3D" id="1.10.10.60">
    <property type="entry name" value="Homeodomain-like"/>
    <property type="match status" value="1"/>
</dbReference>
<name>A0A1Y5Y1E2_KIBAR</name>
<dbReference type="AlphaFoldDB" id="A0A1Y5Y1E2"/>
<keyword evidence="5" id="KW-1185">Reference proteome</keyword>
<dbReference type="EMBL" id="FWXV01000006">
    <property type="protein sequence ID" value="SMD21193.1"/>
    <property type="molecule type" value="Genomic_DNA"/>
</dbReference>
<feature type="DNA-binding region" description="H-T-H motif" evidence="2">
    <location>
        <begin position="27"/>
        <end position="46"/>
    </location>
</feature>
<dbReference type="RefSeq" id="WP_084430748.1">
    <property type="nucleotide sequence ID" value="NZ_FWXV01000006.1"/>
</dbReference>
<dbReference type="SUPFAM" id="SSF48498">
    <property type="entry name" value="Tetracyclin repressor-like, C-terminal domain"/>
    <property type="match status" value="1"/>
</dbReference>
<dbReference type="InterPro" id="IPR039536">
    <property type="entry name" value="TetR_C_Proteobacteria"/>
</dbReference>
<evidence type="ECO:0000313" key="4">
    <source>
        <dbReference type="EMBL" id="SMD21193.1"/>
    </source>
</evidence>
<keyword evidence="1 2" id="KW-0238">DNA-binding</keyword>
<dbReference type="OrthoDB" id="3627020at2"/>
<proteinExistence type="predicted"/>
<dbReference type="PANTHER" id="PTHR30055">
    <property type="entry name" value="HTH-TYPE TRANSCRIPTIONAL REGULATOR RUTR"/>
    <property type="match status" value="1"/>
</dbReference>
<evidence type="ECO:0000313" key="5">
    <source>
        <dbReference type="Proteomes" id="UP000192674"/>
    </source>
</evidence>
<dbReference type="Proteomes" id="UP000192674">
    <property type="component" value="Unassembled WGS sequence"/>
</dbReference>
<dbReference type="Gene3D" id="1.10.357.10">
    <property type="entry name" value="Tetracycline Repressor, domain 2"/>
    <property type="match status" value="1"/>
</dbReference>
<dbReference type="Pfam" id="PF14246">
    <property type="entry name" value="TetR_C_7"/>
    <property type="match status" value="1"/>
</dbReference>
<organism evidence="4 5">
    <name type="scientific">Kibdelosporangium aridum</name>
    <dbReference type="NCBI Taxonomy" id="2030"/>
    <lineage>
        <taxon>Bacteria</taxon>
        <taxon>Bacillati</taxon>
        <taxon>Actinomycetota</taxon>
        <taxon>Actinomycetes</taxon>
        <taxon>Pseudonocardiales</taxon>
        <taxon>Pseudonocardiaceae</taxon>
        <taxon>Kibdelosporangium</taxon>
    </lineage>
</organism>
<dbReference type="GO" id="GO:0000976">
    <property type="term" value="F:transcription cis-regulatory region binding"/>
    <property type="evidence" value="ECO:0007669"/>
    <property type="project" value="TreeGrafter"/>
</dbReference>
<evidence type="ECO:0000256" key="2">
    <source>
        <dbReference type="PROSITE-ProRule" id="PRU00335"/>
    </source>
</evidence>
<sequence>MQTAKERIVRVAIPLFAEQGYAGTSVADIQRAAGLAPGSGALYKHFRSKQEVLAAAIDWHIADFERTSVLLVSSLPKDPVAALKIITEQLIGSLDANAQLIRITLRDLDARPELADKIAIRMLGALHDAMRSWLDKAVADGGLRPHDTEAVAALLFSAISYYPVVDILLGQPPAKIEPDRTIAALVDLLAKGLVAA</sequence>
<protein>
    <submittedName>
        <fullName evidence="4">Transcriptional regulator, TetR family</fullName>
    </submittedName>
</protein>